<dbReference type="PANTHER" id="PTHR11941:SF54">
    <property type="entry name" value="ENOYL-COA HYDRATASE, MITOCHONDRIAL"/>
    <property type="match status" value="1"/>
</dbReference>
<gene>
    <name evidence="1" type="ordered locus">BN6_47880</name>
</gene>
<reference evidence="1 2" key="1">
    <citation type="journal article" date="2012" name="BMC Genomics">
        <title>Complete genome sequence of Saccharothrix espanaensis DSM 44229T and comparison to the other completely sequenced Pseudonocardiaceae.</title>
        <authorList>
            <person name="Strobel T."/>
            <person name="Al-Dilaimi A."/>
            <person name="Blom J."/>
            <person name="Gessner A."/>
            <person name="Kalinowski J."/>
            <person name="Luzhetska M."/>
            <person name="Puhler A."/>
            <person name="Szczepanowski R."/>
            <person name="Bechthold A."/>
            <person name="Ruckert C."/>
        </authorList>
    </citation>
    <scope>NUCLEOTIDE SEQUENCE [LARGE SCALE GENOMIC DNA]</scope>
    <source>
        <strain evidence="2">ATCC 51144 / DSM 44229 / JCM 9112 / NBRC 15066 / NRRL 15764</strain>
    </source>
</reference>
<dbReference type="GO" id="GO:0016853">
    <property type="term" value="F:isomerase activity"/>
    <property type="evidence" value="ECO:0007669"/>
    <property type="project" value="UniProtKB-KW"/>
</dbReference>
<dbReference type="BioCyc" id="SESP1179773:BN6_RS23155-MONOMER"/>
<dbReference type="Pfam" id="PF00378">
    <property type="entry name" value="ECH_1"/>
    <property type="match status" value="1"/>
</dbReference>
<dbReference type="OrthoDB" id="7337390at2"/>
<dbReference type="Gene3D" id="1.20.58.1300">
    <property type="match status" value="1"/>
</dbReference>
<dbReference type="Gene3D" id="3.90.226.10">
    <property type="entry name" value="2-enoyl-CoA Hydratase, Chain A, domain 1"/>
    <property type="match status" value="1"/>
</dbReference>
<dbReference type="GO" id="GO:0006635">
    <property type="term" value="P:fatty acid beta-oxidation"/>
    <property type="evidence" value="ECO:0007669"/>
    <property type="project" value="TreeGrafter"/>
</dbReference>
<dbReference type="InterPro" id="IPR029045">
    <property type="entry name" value="ClpP/crotonase-like_dom_sf"/>
</dbReference>
<dbReference type="GO" id="GO:0016829">
    <property type="term" value="F:lyase activity"/>
    <property type="evidence" value="ECO:0007669"/>
    <property type="project" value="UniProtKB-KW"/>
</dbReference>
<dbReference type="eggNOG" id="COG1024">
    <property type="taxonomic scope" value="Bacteria"/>
</dbReference>
<name>K0K690_SACES</name>
<dbReference type="InterPro" id="IPR001753">
    <property type="entry name" value="Enoyl-CoA_hydra/iso"/>
</dbReference>
<dbReference type="CDD" id="cd06558">
    <property type="entry name" value="crotonase-like"/>
    <property type="match status" value="1"/>
</dbReference>
<dbReference type="PANTHER" id="PTHR11941">
    <property type="entry name" value="ENOYL-COA HYDRATASE-RELATED"/>
    <property type="match status" value="1"/>
</dbReference>
<dbReference type="SUPFAM" id="SSF52096">
    <property type="entry name" value="ClpP/crotonase"/>
    <property type="match status" value="1"/>
</dbReference>
<organism evidence="1 2">
    <name type="scientific">Saccharothrix espanaensis (strain ATCC 51144 / DSM 44229 / JCM 9112 / NBRC 15066 / NRRL 15764)</name>
    <dbReference type="NCBI Taxonomy" id="1179773"/>
    <lineage>
        <taxon>Bacteria</taxon>
        <taxon>Bacillati</taxon>
        <taxon>Actinomycetota</taxon>
        <taxon>Actinomycetes</taxon>
        <taxon>Pseudonocardiales</taxon>
        <taxon>Pseudonocardiaceae</taxon>
        <taxon>Saccharothrix</taxon>
    </lineage>
</organism>
<keyword evidence="1" id="KW-0456">Lyase</keyword>
<dbReference type="Proteomes" id="UP000006281">
    <property type="component" value="Chromosome"/>
</dbReference>
<dbReference type="PATRIC" id="fig|1179773.3.peg.4798"/>
<evidence type="ECO:0000313" key="1">
    <source>
        <dbReference type="EMBL" id="CCH32063.1"/>
    </source>
</evidence>
<accession>K0K690</accession>
<proteinExistence type="predicted"/>
<dbReference type="AlphaFoldDB" id="K0K690"/>
<dbReference type="KEGG" id="sesp:BN6_47880"/>
<evidence type="ECO:0000313" key="2">
    <source>
        <dbReference type="Proteomes" id="UP000006281"/>
    </source>
</evidence>
<dbReference type="EMBL" id="HE804045">
    <property type="protein sequence ID" value="CCH32063.1"/>
    <property type="molecule type" value="Genomic_DNA"/>
</dbReference>
<dbReference type="STRING" id="1179773.BN6_47880"/>
<dbReference type="HOGENOM" id="CLU_680853_0_0_11"/>
<keyword evidence="1" id="KW-0413">Isomerase</keyword>
<protein>
    <submittedName>
        <fullName evidence="1">Putative enoyl-CoA hydratase isomerase protein</fullName>
        <ecNumber evidence="1">4.2.1.-</ecNumber>
    </submittedName>
</protein>
<sequence length="446" mass="49116">MGDPTVLIDDTPALGRGFDRDGTAAAAFLSRMEDELAALPPKAERDPEQRRAAHTVTNAARLVRRRFIEQHAERVHGELTDGGRAPLRLHDLVDQATELWPGLVPTKAQQERERVLPQADKEGREVDLGIFFWGLLRDATAGDLLTEAMRRPTPQAMVALPAFRSTGFADLGVVTVRRVAGVSEIDLKNLPFLNAEDDIVVAALEIAVDLVLLDDATAVGVLRGGTMEHPRYRGRRVFGAGINLTRLYQGEISLLDFFLSRELGYINKIVRGLVTDRDDWLTDPVEKPWIAVVDSFAIGGGAQLLLVFDHVIAERGAYFTLPALREGIIPGAANLRLPGASGPRLARQMIFRDRRVDAGTPEAAALCDEVVDAGELAARTTAAADALADPAVLANRRMLRRFEEPEGRFREYMSWYALEQARLLHSPDLVANLERTWVGRHPGGKR</sequence>
<keyword evidence="2" id="KW-1185">Reference proteome</keyword>
<dbReference type="EC" id="4.2.1.-" evidence="1"/>